<dbReference type="InterPro" id="IPR044591">
    <property type="entry name" value="RUK"/>
</dbReference>
<reference evidence="3 4" key="1">
    <citation type="submission" date="2014-11" db="EMBL/GenBank/DDBJ databases">
        <authorList>
            <person name="Zhu J."/>
            <person name="Qi W."/>
            <person name="Song R."/>
        </authorList>
    </citation>
    <scope>NUCLEOTIDE SEQUENCE [LARGE SCALE GENOMIC DNA]</scope>
</reference>
<feature type="compositionally biased region" description="Low complexity" evidence="1">
    <location>
        <begin position="1010"/>
        <end position="1028"/>
    </location>
</feature>
<dbReference type="OrthoDB" id="266718at2759"/>
<dbReference type="Gene3D" id="3.30.200.20">
    <property type="entry name" value="Phosphorylase Kinase, domain 1"/>
    <property type="match status" value="1"/>
</dbReference>
<sequence length="2112" mass="233288">MYRPSRHPPPKGPSAPGLRQAAAAANTNTNATATTAALSGPHPRERSRERMVERDVMPPPGMSERSPSPRHMNYHLYDQIGRGRTTEVFKGRRKNTIEFVVLKRYPKNQREFVLNEDRVMRHLASYNPLQNPSDPYHMPLQSSMILRGSHIMPSDSIAPHAHVLGGGGVIDDGGRWHENILRYIEQFESRNHVWVVYEYCPGQDLRTVLTMDGRMPEISLQDFGRAMACGIRYLHSQGFVHGELAPGNALFNESGVLKLRNFGATRSLDELLHEIQLDAGLPLRGSIGQQHTPHRRAEGLEVMGAPCYWSPELIRSGMIPTIHSDLWAYGCILYESLMGHIPFQADTVEQLKHMILAQEVEFPPIDKAAPRRAARGDRKYDSRGARKVPPDDPRDVRITPQLLSLLKGLLTKDWRHRITWEDLVSHELWDPPQVALTPTERAQLDKYTDISLQILRATVGDSDDLPPSPMVSRQMGDEAAYQDDAYVDEDDRMNAALHTPIKRGSHGSAGGFIRDPARPPYAEEPDRYRPSSTHDRQEYRRERTAMRPQRRQDRDREDESPHRLIASPAVVRRRHANDTDNSHVTPEATSSVAAIDQQQHQYQQESPGDIYEQFNGEVPPQMDHDDDDEQEGEGEDGDGGGGRRGVEDHQMPRLTMLSNVQPTKRAKLEKLLCEVEGSGGFARRQPIYDQHLVKIDTYGSNGGDDTTLADEDWEQDWRAHAPFSLPSFDALKRKLQRDEMYLPSLLSSIFKTLAANEPYGRSTPSSQSDTCTTEQKTAVVKYVGCLAEVGWPGLADALLRSQLTKLLVNVVHHETSPPRASYRVATLSALGQMIRHGGDLPVELGRSYRLWDVLINILTKAPEGDHDVKLTRQLRRQAAATFGELLYYVAVTHNRQRPSGDGFPTPDDAPAIIKKLIIDRRTVGEDPIVVHFAVRTLGNIATAAGRWALERLLPTSNEAWQIFYNLACEAMIICSAPRTRPTTPRAAAHWQAHPFSPTPTRQQQQQDARIPSAAAPSPAAAAAGGPIAHLDDWGQTEEPDQTTHEWSPYLLAVECLKTLSELATLAPKWWHGLLNVWAAVYERGEEMGVYTREMTPNVREMMRAAMCSHMGEAAHAGVNLALVGIVHANDVEMLQDLFQGDMLSTVLQLLNTRRPLPNDVKAKVMLCIECLMGTDLIFLLWSLEYDLMPFIDGLWTARAGEDRSEVDEQDRQLDTALELTLATLTDLVPSLITQLEQDAQSAVQNPNGHPELTLEEIIRGCYDYLTVPMQLLSSAIPKARSTFMTPNLIQNLSKLTDHSGCEPLRSAPVDVRSRALEVMEGMAGEIVGGKRVVLVGEGAVEPELLDAINQAMIPTLTRQMSPQNGPMVCFQSLKVLHILIPPLMHDLHSLMPPPPARKPPNPPHEWRSILRRPPVGFHVFVKSDRTRKQRDDGSGFALWSRLMQLTQPNAPHADVARLSRGHHQPSADVLGCVDQLRVLLVTQVMGQLLPLLDMEDSQGQGQDQGGAPLRQYSLTFWFAMLKSSPTLLGLLPDQPEGRDEGREGGRGGGGEGQWTLKAQRAYLVSTLNRFIEKFQRSNAVGLFEKSRVSLEGILTLIAHTQHIRHSSPSAPQPIPYNWHIAALFSQFWKHLAAQLVDDRFSLLQAVHSRDRLLMERENADVMKSVEAPDNDNKGADTAAVERRSVAAVKDLEDHMTAWQLNPIHGGDDSDALQDEYAAIRGANDTLDGLVPPLSTALQSLARSLPPASSSSVMDPSPMSMSTSLRESSLFSEKGGLLGGRAGRLMESLLKVAAAEAAAIAHPPEMTISSDRVGVGVSDMAGGGLMAEAREEEALSRITEGRTEVAKMIKVGLAATQAALTLLCIAYHHSQWTSPPQHTRLKDTTATSSSRRDDQTHEARRKVISPAIVGSMTDLVGWLETSLSVAAHIVADDDKKHRKSGVLRGSGSSADSVPMGSRVSDDSGHGPSASESLIPLAELLHTLEEWGRKALCLLMWASSLLDLHTAKTHHTHHGTSVAIRDPELSAADLSVHYYPFPMGHLDGGTEGLHVELAVRSVPDASGGMAADWVLGVGGMVVGSQDGAEGREKSEAAREAAARLMDRLEETTSGRPVV</sequence>
<feature type="region of interest" description="Disordered" evidence="1">
    <location>
        <begin position="984"/>
        <end position="1041"/>
    </location>
</feature>
<name>A0A0G4GQ03_VITBC</name>
<dbReference type="PANTHER" id="PTHR46562:SF1">
    <property type="entry name" value="SERINE_THREONINE-PROTEIN KINASE ULK4"/>
    <property type="match status" value="1"/>
</dbReference>
<dbReference type="GO" id="GO:0008017">
    <property type="term" value="F:microtubule binding"/>
    <property type="evidence" value="ECO:0007669"/>
    <property type="project" value="InterPro"/>
</dbReference>
<feature type="compositionally biased region" description="Basic and acidic residues" evidence="1">
    <location>
        <begin position="374"/>
        <end position="394"/>
    </location>
</feature>
<protein>
    <recommendedName>
        <fullName evidence="2">Protein kinase domain-containing protein</fullName>
    </recommendedName>
</protein>
<dbReference type="STRING" id="1169540.A0A0G4GQ03"/>
<dbReference type="GO" id="GO:0004672">
    <property type="term" value="F:protein kinase activity"/>
    <property type="evidence" value="ECO:0007669"/>
    <property type="project" value="InterPro"/>
</dbReference>
<dbReference type="GO" id="GO:0005524">
    <property type="term" value="F:ATP binding"/>
    <property type="evidence" value="ECO:0007669"/>
    <property type="project" value="InterPro"/>
</dbReference>
<organism evidence="3 4">
    <name type="scientific">Vitrella brassicaformis (strain CCMP3155)</name>
    <dbReference type="NCBI Taxonomy" id="1169540"/>
    <lineage>
        <taxon>Eukaryota</taxon>
        <taxon>Sar</taxon>
        <taxon>Alveolata</taxon>
        <taxon>Colpodellida</taxon>
        <taxon>Vitrellaceae</taxon>
        <taxon>Vitrella</taxon>
    </lineage>
</organism>
<gene>
    <name evidence="3" type="ORF">Vbra_22822</name>
</gene>
<feature type="compositionally biased region" description="Polar residues" evidence="1">
    <location>
        <begin position="582"/>
        <end position="592"/>
    </location>
</feature>
<feature type="region of interest" description="Disordered" evidence="1">
    <location>
        <begin position="1531"/>
        <end position="1553"/>
    </location>
</feature>
<dbReference type="SUPFAM" id="SSF56112">
    <property type="entry name" value="Protein kinase-like (PK-like)"/>
    <property type="match status" value="1"/>
</dbReference>
<dbReference type="PROSITE" id="PS50011">
    <property type="entry name" value="PROTEIN_KINASE_DOM"/>
    <property type="match status" value="1"/>
</dbReference>
<accession>A0A0G4GQ03</accession>
<keyword evidence="4" id="KW-1185">Reference proteome</keyword>
<dbReference type="InterPro" id="IPR000719">
    <property type="entry name" value="Prot_kinase_dom"/>
</dbReference>
<evidence type="ECO:0000313" key="3">
    <source>
        <dbReference type="EMBL" id="CEM32448.1"/>
    </source>
</evidence>
<feature type="region of interest" description="Disordered" evidence="1">
    <location>
        <begin position="1"/>
        <end position="71"/>
    </location>
</feature>
<dbReference type="Pfam" id="PF00069">
    <property type="entry name" value="Pkinase"/>
    <property type="match status" value="1"/>
</dbReference>
<feature type="region of interest" description="Disordered" evidence="1">
    <location>
        <begin position="1741"/>
        <end position="1760"/>
    </location>
</feature>
<dbReference type="PANTHER" id="PTHR46562">
    <property type="entry name" value="SERINE/THREONINE-KINASE ULK4-LIKE PROTEIN-RELATED"/>
    <property type="match status" value="1"/>
</dbReference>
<dbReference type="VEuPathDB" id="CryptoDB:Vbra_22822"/>
<feature type="domain" description="Protein kinase" evidence="2">
    <location>
        <begin position="74"/>
        <end position="429"/>
    </location>
</feature>
<feature type="compositionally biased region" description="Basic and acidic residues" evidence="1">
    <location>
        <begin position="524"/>
        <end position="562"/>
    </location>
</feature>
<feature type="compositionally biased region" description="Polar residues" evidence="1">
    <location>
        <begin position="998"/>
        <end position="1007"/>
    </location>
</feature>
<dbReference type="InterPro" id="IPR016024">
    <property type="entry name" value="ARM-type_fold"/>
</dbReference>
<feature type="region of interest" description="Disordered" evidence="1">
    <location>
        <begin position="498"/>
        <end position="661"/>
    </location>
</feature>
<dbReference type="InterPro" id="IPR011009">
    <property type="entry name" value="Kinase-like_dom_sf"/>
</dbReference>
<feature type="compositionally biased region" description="Low complexity" evidence="1">
    <location>
        <begin position="21"/>
        <end position="37"/>
    </location>
</feature>
<feature type="compositionally biased region" description="Acidic residues" evidence="1">
    <location>
        <begin position="624"/>
        <end position="638"/>
    </location>
</feature>
<dbReference type="Gene3D" id="1.10.510.10">
    <property type="entry name" value="Transferase(Phosphotransferase) domain 1"/>
    <property type="match status" value="1"/>
</dbReference>
<dbReference type="InParanoid" id="A0A0G4GQ03"/>
<feature type="region of interest" description="Disordered" evidence="1">
    <location>
        <begin position="1873"/>
        <end position="1901"/>
    </location>
</feature>
<evidence type="ECO:0000259" key="2">
    <source>
        <dbReference type="PROSITE" id="PS50011"/>
    </source>
</evidence>
<evidence type="ECO:0000256" key="1">
    <source>
        <dbReference type="SAM" id="MobiDB-lite"/>
    </source>
</evidence>
<feature type="compositionally biased region" description="Basic and acidic residues" evidence="1">
    <location>
        <begin position="42"/>
        <end position="56"/>
    </location>
</feature>
<feature type="region of interest" description="Disordered" evidence="1">
    <location>
        <begin position="459"/>
        <end position="478"/>
    </location>
</feature>
<dbReference type="EMBL" id="CDMY01000754">
    <property type="protein sequence ID" value="CEM32448.1"/>
    <property type="molecule type" value="Genomic_DNA"/>
</dbReference>
<dbReference type="SUPFAM" id="SSF48371">
    <property type="entry name" value="ARM repeat"/>
    <property type="match status" value="1"/>
</dbReference>
<feature type="region of interest" description="Disordered" evidence="1">
    <location>
        <begin position="1935"/>
        <end position="1968"/>
    </location>
</feature>
<proteinExistence type="predicted"/>
<feature type="region of interest" description="Disordered" evidence="1">
    <location>
        <begin position="370"/>
        <end position="394"/>
    </location>
</feature>
<evidence type="ECO:0000313" key="4">
    <source>
        <dbReference type="Proteomes" id="UP000041254"/>
    </source>
</evidence>
<dbReference type="Proteomes" id="UP000041254">
    <property type="component" value="Unassembled WGS sequence"/>
</dbReference>
<feature type="compositionally biased region" description="Basic and acidic residues" evidence="1">
    <location>
        <begin position="1535"/>
        <end position="1545"/>
    </location>
</feature>